<keyword evidence="4" id="KW-1185">Reference proteome</keyword>
<evidence type="ECO:0000313" key="4">
    <source>
        <dbReference type="Proteomes" id="UP000221165"/>
    </source>
</evidence>
<dbReference type="Proteomes" id="UP000221165">
    <property type="component" value="Unassembled WGS sequence"/>
</dbReference>
<name>A0A2C6KQU8_9APIC</name>
<reference evidence="3 4" key="1">
    <citation type="journal article" date="2017" name="Int. J. Parasitol.">
        <title>The genome of the protozoan parasite Cystoisospora suis and a reverse vaccinology approach to identify vaccine candidates.</title>
        <authorList>
            <person name="Palmieri N."/>
            <person name="Shrestha A."/>
            <person name="Ruttkowski B."/>
            <person name="Beck T."/>
            <person name="Vogl C."/>
            <person name="Tomley F."/>
            <person name="Blake D.P."/>
            <person name="Joachim A."/>
        </authorList>
    </citation>
    <scope>NUCLEOTIDE SEQUENCE [LARGE SCALE GENOMIC DNA]</scope>
    <source>
        <strain evidence="3 4">Wien I</strain>
    </source>
</reference>
<feature type="region of interest" description="Disordered" evidence="2">
    <location>
        <begin position="380"/>
        <end position="497"/>
    </location>
</feature>
<feature type="compositionally biased region" description="Basic and acidic residues" evidence="2">
    <location>
        <begin position="241"/>
        <end position="271"/>
    </location>
</feature>
<dbReference type="EMBL" id="MIGC01003937">
    <property type="protein sequence ID" value="PHJ18713.1"/>
    <property type="molecule type" value="Genomic_DNA"/>
</dbReference>
<evidence type="ECO:0000256" key="2">
    <source>
        <dbReference type="SAM" id="MobiDB-lite"/>
    </source>
</evidence>
<keyword evidence="1" id="KW-0175">Coiled coil</keyword>
<comment type="caution">
    <text evidence="3">The sequence shown here is derived from an EMBL/GenBank/DDBJ whole genome shotgun (WGS) entry which is preliminary data.</text>
</comment>
<evidence type="ECO:0000256" key="1">
    <source>
        <dbReference type="SAM" id="Coils"/>
    </source>
</evidence>
<sequence length="574" mass="61722">MSITRYKGLILEVVDEIRRLRVVEKTRKSECAHLLSEINTLKAELRAKQLEIDSCASVAVPGSSALAEKQVRVLSKEVEELKEVLSPTEMQKERLEVKRKQAEMEKELDLLRIAEADTRGHASELAVHTAQLKTELETCRSFGSSLREPQLWKALGAGDRKRRKTDTDLTVPGQQLGVHAFRAGLHRFQMNTQDGLKSHQAETESSENTIEENTEASDAALARPPAVAQKTPRLQNTRAVEGVKDCRSPEKTQRGPSPDHEVSDAVTERPKQQSAKDFTTLGVPSRALPVYDSFARVGTDCTDVADSVTTAVLPADETAASAFSSSLTPAGLAALPECVVAPRIGEQNTPLVTGLAAKAEVPPAEKFPESLVADKNTEMTHQTGLGPLSSCSRDDTDSEATASGIRLELQQDGTRSFSTKSDADGGVSAEPDDTGRNLNHALPLALRPRGTAVLPGISPERKRNKNLQSGTECSDDSKGWLENEHGGNSPRTTPELSTKASAGVCNLPPAFHWTVTDCPETADHVPSDPPSDALSAGSLSSPKGNNAVCERVEPSSTQCSVVLDCDALLKAVWL</sequence>
<organism evidence="3 4">
    <name type="scientific">Cystoisospora suis</name>
    <dbReference type="NCBI Taxonomy" id="483139"/>
    <lineage>
        <taxon>Eukaryota</taxon>
        <taxon>Sar</taxon>
        <taxon>Alveolata</taxon>
        <taxon>Apicomplexa</taxon>
        <taxon>Conoidasida</taxon>
        <taxon>Coccidia</taxon>
        <taxon>Eucoccidiorida</taxon>
        <taxon>Eimeriorina</taxon>
        <taxon>Sarcocystidae</taxon>
        <taxon>Cystoisospora</taxon>
    </lineage>
</organism>
<dbReference type="VEuPathDB" id="ToxoDB:CSUI_007456"/>
<gene>
    <name evidence="3" type="ORF">CSUI_007456</name>
</gene>
<protein>
    <submittedName>
        <fullName evidence="3">Uncharacterized protein</fullName>
    </submittedName>
</protein>
<feature type="region of interest" description="Disordered" evidence="2">
    <location>
        <begin position="521"/>
        <end position="545"/>
    </location>
</feature>
<dbReference type="GeneID" id="94430812"/>
<dbReference type="RefSeq" id="XP_067920419.1">
    <property type="nucleotide sequence ID" value="XM_068067601.1"/>
</dbReference>
<accession>A0A2C6KQU8</accession>
<feature type="compositionally biased region" description="Polar residues" evidence="2">
    <location>
        <begin position="411"/>
        <end position="420"/>
    </location>
</feature>
<feature type="coiled-coil region" evidence="1">
    <location>
        <begin position="31"/>
        <end position="117"/>
    </location>
</feature>
<evidence type="ECO:0000313" key="3">
    <source>
        <dbReference type="EMBL" id="PHJ18713.1"/>
    </source>
</evidence>
<dbReference type="AlphaFoldDB" id="A0A2C6KQU8"/>
<feature type="compositionally biased region" description="Basic and acidic residues" evidence="2">
    <location>
        <begin position="475"/>
        <end position="485"/>
    </location>
</feature>
<proteinExistence type="predicted"/>
<feature type="region of interest" description="Disordered" evidence="2">
    <location>
        <begin position="194"/>
        <end position="277"/>
    </location>
</feature>